<dbReference type="InterPro" id="IPR014016">
    <property type="entry name" value="UvrD-like_ATP-bd"/>
</dbReference>
<comment type="catalytic activity">
    <reaction evidence="13">
        <text>ATP + H2O = ADP + phosphate + H(+)</text>
        <dbReference type="Rhea" id="RHEA:13065"/>
        <dbReference type="ChEBI" id="CHEBI:15377"/>
        <dbReference type="ChEBI" id="CHEBI:15378"/>
        <dbReference type="ChEBI" id="CHEBI:30616"/>
        <dbReference type="ChEBI" id="CHEBI:43474"/>
        <dbReference type="ChEBI" id="CHEBI:456216"/>
        <dbReference type="EC" id="5.6.2.4"/>
    </reaction>
</comment>
<gene>
    <name evidence="17" type="ORF">EII11_06265</name>
</gene>
<keyword evidence="7 14" id="KW-0067">ATP-binding</keyword>
<keyword evidence="3" id="KW-0227">DNA damage</keyword>
<accession>A0A3P1SEQ6</accession>
<dbReference type="GO" id="GO:0000725">
    <property type="term" value="P:recombinational repair"/>
    <property type="evidence" value="ECO:0007669"/>
    <property type="project" value="TreeGrafter"/>
</dbReference>
<evidence type="ECO:0000256" key="3">
    <source>
        <dbReference type="ARBA" id="ARBA00022763"/>
    </source>
</evidence>
<keyword evidence="1" id="KW-0540">Nuclease</keyword>
<dbReference type="PROSITE" id="PS51217">
    <property type="entry name" value="UVRD_HELICASE_CTER"/>
    <property type="match status" value="1"/>
</dbReference>
<evidence type="ECO:0000256" key="7">
    <source>
        <dbReference type="ARBA" id="ARBA00022840"/>
    </source>
</evidence>
<keyword evidence="6" id="KW-0269">Exonuclease</keyword>
<dbReference type="Pfam" id="PF00580">
    <property type="entry name" value="UvrD-helicase"/>
    <property type="match status" value="1"/>
</dbReference>
<dbReference type="EMBL" id="RQZF01000005">
    <property type="protein sequence ID" value="RRC95235.1"/>
    <property type="molecule type" value="Genomic_DNA"/>
</dbReference>
<dbReference type="Proteomes" id="UP000280444">
    <property type="component" value="Unassembled WGS sequence"/>
</dbReference>
<evidence type="ECO:0000256" key="6">
    <source>
        <dbReference type="ARBA" id="ARBA00022839"/>
    </source>
</evidence>
<protein>
    <recommendedName>
        <fullName evidence="12">DNA 3'-5' helicase</fullName>
        <ecNumber evidence="12">5.6.2.4</ecNumber>
    </recommendedName>
</protein>
<evidence type="ECO:0000256" key="5">
    <source>
        <dbReference type="ARBA" id="ARBA00022806"/>
    </source>
</evidence>
<evidence type="ECO:0000256" key="13">
    <source>
        <dbReference type="ARBA" id="ARBA00048988"/>
    </source>
</evidence>
<evidence type="ECO:0000256" key="8">
    <source>
        <dbReference type="ARBA" id="ARBA00023125"/>
    </source>
</evidence>
<dbReference type="PANTHER" id="PTHR11070:SF55">
    <property type="entry name" value="DNA 3'-5' HELICASE"/>
    <property type="match status" value="1"/>
</dbReference>
<comment type="catalytic activity">
    <reaction evidence="11">
        <text>Couples ATP hydrolysis with the unwinding of duplex DNA by translocating in the 3'-5' direction.</text>
        <dbReference type="EC" id="5.6.2.4"/>
    </reaction>
</comment>
<dbReference type="Gene3D" id="1.10.486.10">
    <property type="entry name" value="PCRA, domain 4"/>
    <property type="match status" value="1"/>
</dbReference>
<keyword evidence="4 14" id="KW-0378">Hydrolase</keyword>
<dbReference type="Gene3D" id="3.40.50.300">
    <property type="entry name" value="P-loop containing nucleotide triphosphate hydrolases"/>
    <property type="match status" value="4"/>
</dbReference>
<dbReference type="PANTHER" id="PTHR11070">
    <property type="entry name" value="UVRD / RECB / PCRA DNA HELICASE FAMILY MEMBER"/>
    <property type="match status" value="1"/>
</dbReference>
<evidence type="ECO:0000256" key="12">
    <source>
        <dbReference type="ARBA" id="ARBA00034808"/>
    </source>
</evidence>
<name>A0A3P1SEQ6_9ACTO</name>
<sequence>MTSTHDMWAGDPTFSAEVIQQYVDPTKAPTPEQKAVIEAALRPTLVVAGAGAGKTETMSMRVLWLVANQGIEPERILGLTFTRKAAGELSERLRARLGTLARTIPALAQAGDPQCSTYNAFAQRIVLEHGWRLGFSSETRLLGEAASVQMMSEIVREWRGADLPQGVSIASTVATALGLAQNLAEHGYSVDSISQSFEELAAHIADMGASGKSDGPPAAGARAAIEALERRTIYLKLIDAFQERKRREGVIDYADQVALATRLVTECPDVVEAIRSEYDAVLLDEFQDTSVIQMTLFSTLFGTRAGKRLAVTAVGDPNQAIYGWRGASAASLEGFLEAFDPLDGNAHDPEQTLTLSTAWRNDHQILTVANALAEPLRTHSVKAKSPTLQSRPGAGRGEVLIRYAPSREAQAATIAEEIARRYRQARSEGKTPTAAILCARRKDFDLYEQALKEREIPTQVIGAGGLLNQPIVRDLRAVLEVASDIEASASLLRLLTGLRLGSADLMCLGEWAKALARSHPRERHPQAFLLEAVDSPPEVGWAPAESGPRFTKAAHERVTLLGKRLRAIRAYSGRGVVEQVERAISIMGLIEECLADPHDSRGRVALDTFVDIAAAFEHDTLDADLPGFLTWLALAETEERGLPLPEGEPDPEAVQIMTIHASKGLEWDIVAVVGMGDGAFPRHGSTSVLRPLIAKEHHYEAAPEGIWRARGWQTAVGELPYDLRGDRAELPAFDDPEGWIGGSSINPETGKEVKQTFPKWLTHIYEPEVGRYLEREQRRLAYVAVTRARSLLVMSGDWHDGLAKGRYPSIYLHEALATLHLLAEQARSGNEVACGRLGYSVGAPELQGEVFSDSVRVWKALLEDFQRSDEIVQALGEERELDEQNSPDHVVFPAPAGESLTLIEAAADAVLARSGDMRDDRDVLDTLAPMSSHEIIRDAIALIEEDRIRREPTNFTVTVGRLRATAVSALLEDDRAFALSLRRPLPARPSSSATLGTLIHAWVERQLRQRSGELWMEPVEGVELLSEKDAQRLARMQEHFMGMTMPGQPVAVEESFAVGIAGVTVQGRIDAVFSTSDGRSIVVDWKSGRVPTVKDVGKLRYFLHQLRLYQQAWSLHSGQAVDRVDAQLVFLEHNRVLSIDEISAMLVAAGESASQSSLDEALALILSDDDER</sequence>
<keyword evidence="9" id="KW-0234">DNA repair</keyword>
<dbReference type="CDD" id="cd17932">
    <property type="entry name" value="DEXQc_UvrD"/>
    <property type="match status" value="1"/>
</dbReference>
<dbReference type="SUPFAM" id="SSF52540">
    <property type="entry name" value="P-loop containing nucleoside triphosphate hydrolases"/>
    <property type="match status" value="1"/>
</dbReference>
<keyword evidence="10" id="KW-0413">Isomerase</keyword>
<dbReference type="Pfam" id="PF13361">
    <property type="entry name" value="UvrD_C"/>
    <property type="match status" value="2"/>
</dbReference>
<organism evidence="17 18">
    <name type="scientific">Schaalia canis</name>
    <dbReference type="NCBI Taxonomy" id="100469"/>
    <lineage>
        <taxon>Bacteria</taxon>
        <taxon>Bacillati</taxon>
        <taxon>Actinomycetota</taxon>
        <taxon>Actinomycetes</taxon>
        <taxon>Actinomycetales</taxon>
        <taxon>Actinomycetaceae</taxon>
        <taxon>Schaalia</taxon>
    </lineage>
</organism>
<dbReference type="InterPro" id="IPR038726">
    <property type="entry name" value="PDDEXK_AddAB-type"/>
</dbReference>
<keyword evidence="5 14" id="KW-0347">Helicase</keyword>
<evidence type="ECO:0000256" key="2">
    <source>
        <dbReference type="ARBA" id="ARBA00022741"/>
    </source>
</evidence>
<dbReference type="GO" id="GO:0043138">
    <property type="term" value="F:3'-5' DNA helicase activity"/>
    <property type="evidence" value="ECO:0007669"/>
    <property type="project" value="UniProtKB-EC"/>
</dbReference>
<dbReference type="RefSeq" id="WP_124870260.1">
    <property type="nucleotide sequence ID" value="NZ_RQZF01000005.1"/>
</dbReference>
<keyword evidence="2 14" id="KW-0547">Nucleotide-binding</keyword>
<dbReference type="PROSITE" id="PS51198">
    <property type="entry name" value="UVRD_HELICASE_ATP_BIND"/>
    <property type="match status" value="1"/>
</dbReference>
<dbReference type="GO" id="GO:0005524">
    <property type="term" value="F:ATP binding"/>
    <property type="evidence" value="ECO:0007669"/>
    <property type="project" value="UniProtKB-UniRule"/>
</dbReference>
<proteinExistence type="predicted"/>
<evidence type="ECO:0000256" key="1">
    <source>
        <dbReference type="ARBA" id="ARBA00022722"/>
    </source>
</evidence>
<evidence type="ECO:0000256" key="10">
    <source>
        <dbReference type="ARBA" id="ARBA00023235"/>
    </source>
</evidence>
<dbReference type="OrthoDB" id="4812256at2"/>
<dbReference type="Gene3D" id="3.90.320.10">
    <property type="match status" value="1"/>
</dbReference>
<dbReference type="GO" id="GO:0004527">
    <property type="term" value="F:exonuclease activity"/>
    <property type="evidence" value="ECO:0007669"/>
    <property type="project" value="UniProtKB-KW"/>
</dbReference>
<reference evidence="17 18" key="1">
    <citation type="submission" date="2018-11" db="EMBL/GenBank/DDBJ databases">
        <title>Genomes From Bacteria Associated with the Canine Oral Cavity: a Test Case for Automated Genome-Based Taxonomic Assignment.</title>
        <authorList>
            <person name="Coil D.A."/>
            <person name="Jospin G."/>
            <person name="Darling A.E."/>
            <person name="Wallis C."/>
            <person name="Davis I.J."/>
            <person name="Harris S."/>
            <person name="Eisen J.A."/>
            <person name="Holcombe L.J."/>
            <person name="O'Flynn C."/>
        </authorList>
    </citation>
    <scope>NUCLEOTIDE SEQUENCE [LARGE SCALE GENOMIC DNA]</scope>
    <source>
        <strain evidence="17 18">OH770</strain>
    </source>
</reference>
<dbReference type="EC" id="5.6.2.4" evidence="12"/>
<keyword evidence="18" id="KW-1185">Reference proteome</keyword>
<keyword evidence="8" id="KW-0238">DNA-binding</keyword>
<dbReference type="InterPro" id="IPR014017">
    <property type="entry name" value="DNA_helicase_UvrD-like_C"/>
</dbReference>
<dbReference type="Pfam" id="PF12705">
    <property type="entry name" value="PDDEXK_1"/>
    <property type="match status" value="1"/>
</dbReference>
<dbReference type="GO" id="GO:0003677">
    <property type="term" value="F:DNA binding"/>
    <property type="evidence" value="ECO:0007669"/>
    <property type="project" value="UniProtKB-KW"/>
</dbReference>
<evidence type="ECO:0000256" key="9">
    <source>
        <dbReference type="ARBA" id="ARBA00023204"/>
    </source>
</evidence>
<dbReference type="InterPro" id="IPR011335">
    <property type="entry name" value="Restrct_endonuc-II-like"/>
</dbReference>
<dbReference type="InterPro" id="IPR011604">
    <property type="entry name" value="PDDEXK-like_dom_sf"/>
</dbReference>
<evidence type="ECO:0000256" key="11">
    <source>
        <dbReference type="ARBA" id="ARBA00034617"/>
    </source>
</evidence>
<feature type="binding site" evidence="14">
    <location>
        <begin position="48"/>
        <end position="55"/>
    </location>
    <ligand>
        <name>ATP</name>
        <dbReference type="ChEBI" id="CHEBI:30616"/>
    </ligand>
</feature>
<evidence type="ECO:0000313" key="18">
    <source>
        <dbReference type="Proteomes" id="UP000280444"/>
    </source>
</evidence>
<dbReference type="InterPro" id="IPR027417">
    <property type="entry name" value="P-loop_NTPase"/>
</dbReference>
<dbReference type="GO" id="GO:0005829">
    <property type="term" value="C:cytosol"/>
    <property type="evidence" value="ECO:0007669"/>
    <property type="project" value="TreeGrafter"/>
</dbReference>
<dbReference type="GO" id="GO:0033202">
    <property type="term" value="C:DNA helicase complex"/>
    <property type="evidence" value="ECO:0007669"/>
    <property type="project" value="TreeGrafter"/>
</dbReference>
<dbReference type="InterPro" id="IPR000212">
    <property type="entry name" value="DNA_helicase_UvrD/REP"/>
</dbReference>
<evidence type="ECO:0000313" key="17">
    <source>
        <dbReference type="EMBL" id="RRC95235.1"/>
    </source>
</evidence>
<evidence type="ECO:0000256" key="14">
    <source>
        <dbReference type="PROSITE-ProRule" id="PRU00560"/>
    </source>
</evidence>
<comment type="caution">
    <text evidence="17">The sequence shown here is derived from an EMBL/GenBank/DDBJ whole genome shotgun (WGS) entry which is preliminary data.</text>
</comment>
<dbReference type="SUPFAM" id="SSF52980">
    <property type="entry name" value="Restriction endonuclease-like"/>
    <property type="match status" value="1"/>
</dbReference>
<evidence type="ECO:0000259" key="15">
    <source>
        <dbReference type="PROSITE" id="PS51198"/>
    </source>
</evidence>
<evidence type="ECO:0000256" key="4">
    <source>
        <dbReference type="ARBA" id="ARBA00022801"/>
    </source>
</evidence>
<dbReference type="AlphaFoldDB" id="A0A3P1SEQ6"/>
<feature type="domain" description="UvrD-like helicase ATP-binding" evidence="15">
    <location>
        <begin position="27"/>
        <end position="362"/>
    </location>
</feature>
<evidence type="ECO:0000259" key="16">
    <source>
        <dbReference type="PROSITE" id="PS51217"/>
    </source>
</evidence>
<feature type="domain" description="UvrD-like helicase C-terminal" evidence="16">
    <location>
        <begin position="363"/>
        <end position="664"/>
    </location>
</feature>